<dbReference type="Proteomes" id="UP000594874">
    <property type="component" value="Chromosome"/>
</dbReference>
<dbReference type="EMBL" id="CP063091">
    <property type="protein sequence ID" value="QOR04321.1"/>
    <property type="molecule type" value="Genomic_DNA"/>
</dbReference>
<name>A0ABX6TX45_9BACT</name>
<protein>
    <submittedName>
        <fullName evidence="1">Uncharacterized protein</fullName>
    </submittedName>
</protein>
<evidence type="ECO:0000313" key="1">
    <source>
        <dbReference type="EMBL" id="QOR04321.1"/>
    </source>
</evidence>
<sequence length="47" mass="5616">MIKTWCNEKSSSLKIIFIFAMFNQLSMINLNETKLLSFKILREFKKS</sequence>
<accession>A0ABX6TX45</accession>
<dbReference type="RefSeq" id="WP_164502910.1">
    <property type="nucleotide sequence ID" value="NZ_CP063091.1"/>
</dbReference>
<keyword evidence="2" id="KW-1185">Reference proteome</keyword>
<proteinExistence type="predicted"/>
<evidence type="ECO:0000313" key="2">
    <source>
        <dbReference type="Proteomes" id="UP000594874"/>
    </source>
</evidence>
<reference evidence="1 2" key="1">
    <citation type="submission" date="2020-10" db="EMBL/GenBank/DDBJ databases">
        <title>Campylobacter and Helicobacter PacBio genomes.</title>
        <authorList>
            <person name="Lane C."/>
        </authorList>
    </citation>
    <scope>NUCLEOTIDE SEQUENCE [LARGE SCALE GENOMIC DNA]</scope>
    <source>
        <strain evidence="1 2">2010D-8469</strain>
    </source>
</reference>
<gene>
    <name evidence="1" type="ORF">A0071_09250</name>
</gene>
<organism evidence="1 2">
    <name type="scientific">Campylobacter cuniculorum</name>
    <dbReference type="NCBI Taxonomy" id="374106"/>
    <lineage>
        <taxon>Bacteria</taxon>
        <taxon>Pseudomonadati</taxon>
        <taxon>Campylobacterota</taxon>
        <taxon>Epsilonproteobacteria</taxon>
        <taxon>Campylobacterales</taxon>
        <taxon>Campylobacteraceae</taxon>
        <taxon>Campylobacter</taxon>
    </lineage>
</organism>